<proteinExistence type="predicted"/>
<evidence type="ECO:0000313" key="2">
    <source>
        <dbReference type="Proteomes" id="UP001066276"/>
    </source>
</evidence>
<dbReference type="EMBL" id="JANPWB010000011">
    <property type="protein sequence ID" value="KAJ1129631.1"/>
    <property type="molecule type" value="Genomic_DNA"/>
</dbReference>
<comment type="caution">
    <text evidence="1">The sequence shown here is derived from an EMBL/GenBank/DDBJ whole genome shotgun (WGS) entry which is preliminary data.</text>
</comment>
<gene>
    <name evidence="1" type="ORF">NDU88_007997</name>
</gene>
<evidence type="ECO:0000313" key="1">
    <source>
        <dbReference type="EMBL" id="KAJ1129631.1"/>
    </source>
</evidence>
<dbReference type="AlphaFoldDB" id="A0AAV7PN91"/>
<reference evidence="1" key="1">
    <citation type="journal article" date="2022" name="bioRxiv">
        <title>Sequencing and chromosome-scale assembly of the giantPleurodeles waltlgenome.</title>
        <authorList>
            <person name="Brown T."/>
            <person name="Elewa A."/>
            <person name="Iarovenko S."/>
            <person name="Subramanian E."/>
            <person name="Araus A.J."/>
            <person name="Petzold A."/>
            <person name="Susuki M."/>
            <person name="Suzuki K.-i.T."/>
            <person name="Hayashi T."/>
            <person name="Toyoda A."/>
            <person name="Oliveira C."/>
            <person name="Osipova E."/>
            <person name="Leigh N.D."/>
            <person name="Simon A."/>
            <person name="Yun M.H."/>
        </authorList>
    </citation>
    <scope>NUCLEOTIDE SEQUENCE</scope>
    <source>
        <strain evidence="1">20211129_DDA</strain>
        <tissue evidence="1">Liver</tissue>
    </source>
</reference>
<sequence length="122" mass="12402">MADGEQGCGIDRCQRWWTADGAVARAAGDRDSAAPVDLACPAAAPQRCGGSGRAVPLSEGCGGPGRDWLRRRLLGGLIPPETRPPGIEGNASLVAGREASCSCPDPGIWVTGGCCRDAWAAG</sequence>
<dbReference type="Proteomes" id="UP001066276">
    <property type="component" value="Chromosome 7"/>
</dbReference>
<keyword evidence="2" id="KW-1185">Reference proteome</keyword>
<name>A0AAV7PN91_PLEWA</name>
<organism evidence="1 2">
    <name type="scientific">Pleurodeles waltl</name>
    <name type="common">Iberian ribbed newt</name>
    <dbReference type="NCBI Taxonomy" id="8319"/>
    <lineage>
        <taxon>Eukaryota</taxon>
        <taxon>Metazoa</taxon>
        <taxon>Chordata</taxon>
        <taxon>Craniata</taxon>
        <taxon>Vertebrata</taxon>
        <taxon>Euteleostomi</taxon>
        <taxon>Amphibia</taxon>
        <taxon>Batrachia</taxon>
        <taxon>Caudata</taxon>
        <taxon>Salamandroidea</taxon>
        <taxon>Salamandridae</taxon>
        <taxon>Pleurodelinae</taxon>
        <taxon>Pleurodeles</taxon>
    </lineage>
</organism>
<protein>
    <submittedName>
        <fullName evidence="1">Uncharacterized protein</fullName>
    </submittedName>
</protein>
<accession>A0AAV7PN91</accession>